<feature type="transmembrane region" description="Helical" evidence="7">
    <location>
        <begin position="403"/>
        <end position="422"/>
    </location>
</feature>
<dbReference type="SUPFAM" id="SSF103473">
    <property type="entry name" value="MFS general substrate transporter"/>
    <property type="match status" value="1"/>
</dbReference>
<evidence type="ECO:0000256" key="3">
    <source>
        <dbReference type="ARBA" id="ARBA00022448"/>
    </source>
</evidence>
<evidence type="ECO:0000256" key="6">
    <source>
        <dbReference type="ARBA" id="ARBA00023136"/>
    </source>
</evidence>
<dbReference type="Proteomes" id="UP000054251">
    <property type="component" value="Unassembled WGS sequence"/>
</dbReference>
<feature type="transmembrane region" description="Helical" evidence="7">
    <location>
        <begin position="90"/>
        <end position="112"/>
    </location>
</feature>
<keyword evidence="6 7" id="KW-0472">Membrane</keyword>
<feature type="transmembrane region" description="Helical" evidence="7">
    <location>
        <begin position="182"/>
        <end position="201"/>
    </location>
</feature>
<evidence type="ECO:0000313" key="9">
    <source>
        <dbReference type="EMBL" id="KRZ98707.1"/>
    </source>
</evidence>
<name>A0A0V1PR52_9ASCO</name>
<dbReference type="InterPro" id="IPR036259">
    <property type="entry name" value="MFS_trans_sf"/>
</dbReference>
<dbReference type="InterPro" id="IPR020846">
    <property type="entry name" value="MFS_dom"/>
</dbReference>
<proteinExistence type="inferred from homology"/>
<accession>A0A0V1PR52</accession>
<dbReference type="Gene3D" id="1.20.1250.20">
    <property type="entry name" value="MFS general substrate transporter like domains"/>
    <property type="match status" value="1"/>
</dbReference>
<feature type="transmembrane region" description="Helical" evidence="7">
    <location>
        <begin position="472"/>
        <end position="491"/>
    </location>
</feature>
<feature type="transmembrane region" description="Helical" evidence="7">
    <location>
        <begin position="305"/>
        <end position="327"/>
    </location>
</feature>
<organism evidence="9 10">
    <name type="scientific">Debaryomyces fabryi</name>
    <dbReference type="NCBI Taxonomy" id="58627"/>
    <lineage>
        <taxon>Eukaryota</taxon>
        <taxon>Fungi</taxon>
        <taxon>Dikarya</taxon>
        <taxon>Ascomycota</taxon>
        <taxon>Saccharomycotina</taxon>
        <taxon>Pichiomycetes</taxon>
        <taxon>Debaryomycetaceae</taxon>
        <taxon>Debaryomyces</taxon>
    </lineage>
</organism>
<dbReference type="Pfam" id="PF00083">
    <property type="entry name" value="Sugar_tr"/>
    <property type="match status" value="1"/>
</dbReference>
<evidence type="ECO:0000256" key="2">
    <source>
        <dbReference type="ARBA" id="ARBA00010992"/>
    </source>
</evidence>
<feature type="transmembrane region" description="Helical" evidence="7">
    <location>
        <begin position="347"/>
        <end position="364"/>
    </location>
</feature>
<evidence type="ECO:0000256" key="5">
    <source>
        <dbReference type="ARBA" id="ARBA00022989"/>
    </source>
</evidence>
<sequence>MTNIKDDKKGKSEILISHIDPAADDNQDLTLEDVTPKLTKWWFQYPHLLKLNIYLGCAIFGMITVGYDGSMMSNLQTLPSWQGYFNHPTGGILGTLSNGTTIGSLCVTPFIVVIGDRIGRRHMLMFGTILTIIGAGIQAGAVNFGMFLASRIIIGFGSGATGIASAPILAECAFPSQRPAMTSMLQASFPTGAFLAALFTWGPYMSDMKYDNWSWRLPSLLQAVFPAIQLVLTFFCPESPRWLIAHGKEDQAFEVLTKYHAGGDKDSRLVKFEMAEIKTAISKEQHGRKYSWALWFSSKAYLHRLFLTFAMATILQMCGSSLLSYYFSIVLEDIGYTEPVDKLKINIGLTVYGGVWGFAFATYSGKMKRRLLLMSGLFLMCITFIVWIILASINERTNFENKSLGRGIVAVIYLFYGFYHQISPIGNTYCMEVVPYTLRSKAALLYSLTSQGWVLFNNYVNNIAMDAISWRYYIVFCVWIFIQGVVVYFFFPETQGLGLEEVAQIFGEDITDIKMAGDNAVLNNEISHHLNKVSSQVSSTEKKIILV</sequence>
<keyword evidence="4 7" id="KW-0812">Transmembrane</keyword>
<evidence type="ECO:0000259" key="8">
    <source>
        <dbReference type="PROSITE" id="PS50850"/>
    </source>
</evidence>
<keyword evidence="3" id="KW-0813">Transport</keyword>
<dbReference type="EMBL" id="LMYN01000225">
    <property type="protein sequence ID" value="KRZ98707.1"/>
    <property type="molecule type" value="Genomic_DNA"/>
</dbReference>
<comment type="subcellular location">
    <subcellularLocation>
        <location evidence="1">Membrane</location>
        <topology evidence="1">Multi-pass membrane protein</topology>
    </subcellularLocation>
</comment>
<dbReference type="InterPro" id="IPR005828">
    <property type="entry name" value="MFS_sugar_transport-like"/>
</dbReference>
<dbReference type="AlphaFoldDB" id="A0A0V1PR52"/>
<dbReference type="GO" id="GO:0005351">
    <property type="term" value="F:carbohydrate:proton symporter activity"/>
    <property type="evidence" value="ECO:0007669"/>
    <property type="project" value="TreeGrafter"/>
</dbReference>
<dbReference type="PANTHER" id="PTHR48022:SF24">
    <property type="entry name" value="HEXOSE TRANSPORTER PROTEIN (AFU_ORTHOLOGUE AFUA_8G04480)"/>
    <property type="match status" value="1"/>
</dbReference>
<feature type="transmembrane region" description="Helical" evidence="7">
    <location>
        <begin position="124"/>
        <end position="146"/>
    </location>
</feature>
<dbReference type="GeneID" id="26842544"/>
<evidence type="ECO:0000256" key="4">
    <source>
        <dbReference type="ARBA" id="ARBA00022692"/>
    </source>
</evidence>
<feature type="domain" description="Major facilitator superfamily (MFS) profile" evidence="8">
    <location>
        <begin position="54"/>
        <end position="495"/>
    </location>
</feature>
<dbReference type="InterPro" id="IPR050360">
    <property type="entry name" value="MFS_Sugar_Transporters"/>
</dbReference>
<comment type="caution">
    <text evidence="9">The sequence shown here is derived from an EMBL/GenBank/DDBJ whole genome shotgun (WGS) entry which is preliminary data.</text>
</comment>
<dbReference type="RefSeq" id="XP_015464810.1">
    <property type="nucleotide sequence ID" value="XM_015614364.1"/>
</dbReference>
<dbReference type="PROSITE" id="PS00217">
    <property type="entry name" value="SUGAR_TRANSPORT_2"/>
    <property type="match status" value="1"/>
</dbReference>
<keyword evidence="5 7" id="KW-1133">Transmembrane helix</keyword>
<keyword evidence="10" id="KW-1185">Reference proteome</keyword>
<gene>
    <name evidence="9" type="ORF">AC631_05535</name>
</gene>
<reference evidence="9 10" key="1">
    <citation type="submission" date="2015-11" db="EMBL/GenBank/DDBJ databases">
        <title>The genome of Debaryomyces fabryi.</title>
        <authorList>
            <person name="Tafer H."/>
            <person name="Lopandic K."/>
        </authorList>
    </citation>
    <scope>NUCLEOTIDE SEQUENCE [LARGE SCALE GENOMIC DNA]</scope>
    <source>
        <strain evidence="9 10">CBS 789</strain>
    </source>
</reference>
<comment type="similarity">
    <text evidence="2">Belongs to the major facilitator superfamily. Sugar transporter (TC 2.A.1.1) family.</text>
</comment>
<dbReference type="GO" id="GO:0016020">
    <property type="term" value="C:membrane"/>
    <property type="evidence" value="ECO:0007669"/>
    <property type="project" value="UniProtKB-SubCell"/>
</dbReference>
<feature type="transmembrane region" description="Helical" evidence="7">
    <location>
        <begin position="152"/>
        <end position="170"/>
    </location>
</feature>
<feature type="transmembrane region" description="Helical" evidence="7">
    <location>
        <begin position="371"/>
        <end position="391"/>
    </location>
</feature>
<dbReference type="PANTHER" id="PTHR48022">
    <property type="entry name" value="PLASTIDIC GLUCOSE TRANSPORTER 4"/>
    <property type="match status" value="1"/>
</dbReference>
<feature type="transmembrane region" description="Helical" evidence="7">
    <location>
        <begin position="213"/>
        <end position="236"/>
    </location>
</feature>
<dbReference type="OrthoDB" id="4016241at2759"/>
<evidence type="ECO:0000313" key="10">
    <source>
        <dbReference type="Proteomes" id="UP000054251"/>
    </source>
</evidence>
<evidence type="ECO:0000256" key="7">
    <source>
        <dbReference type="SAM" id="Phobius"/>
    </source>
</evidence>
<feature type="transmembrane region" description="Helical" evidence="7">
    <location>
        <begin position="51"/>
        <end position="70"/>
    </location>
</feature>
<dbReference type="FunFam" id="1.20.1250.20:FF:000134">
    <property type="entry name" value="MFS sugar transporter protein"/>
    <property type="match status" value="1"/>
</dbReference>
<dbReference type="InterPro" id="IPR005829">
    <property type="entry name" value="Sugar_transporter_CS"/>
</dbReference>
<protein>
    <recommendedName>
        <fullName evidence="8">Major facilitator superfamily (MFS) profile domain-containing protein</fullName>
    </recommendedName>
</protein>
<dbReference type="PROSITE" id="PS50850">
    <property type="entry name" value="MFS"/>
    <property type="match status" value="1"/>
</dbReference>
<evidence type="ECO:0000256" key="1">
    <source>
        <dbReference type="ARBA" id="ARBA00004141"/>
    </source>
</evidence>